<evidence type="ECO:0000313" key="15">
    <source>
        <dbReference type="Proteomes" id="UP001604277"/>
    </source>
</evidence>
<evidence type="ECO:0000256" key="7">
    <source>
        <dbReference type="ARBA" id="ARBA00022989"/>
    </source>
</evidence>
<keyword evidence="7 10" id="KW-1133">Transmembrane helix</keyword>
<dbReference type="InterPro" id="IPR000719">
    <property type="entry name" value="Prot_kinase_dom"/>
</dbReference>
<evidence type="ECO:0000256" key="11">
    <source>
        <dbReference type="SAM" id="SignalP"/>
    </source>
</evidence>
<keyword evidence="15" id="KW-1185">Reference proteome</keyword>
<dbReference type="GO" id="GO:0051707">
    <property type="term" value="P:response to other organism"/>
    <property type="evidence" value="ECO:0007669"/>
    <property type="project" value="UniProtKB-ARBA"/>
</dbReference>
<feature type="chain" id="PRO_5044886625" evidence="11">
    <location>
        <begin position="25"/>
        <end position="621"/>
    </location>
</feature>
<dbReference type="Pfam" id="PF23473">
    <property type="entry name" value="LysM3_LYK4_5"/>
    <property type="match status" value="1"/>
</dbReference>
<feature type="signal peptide" evidence="11">
    <location>
        <begin position="1"/>
        <end position="24"/>
    </location>
</feature>
<dbReference type="CDD" id="cd00118">
    <property type="entry name" value="LysM"/>
    <property type="match status" value="1"/>
</dbReference>
<evidence type="ECO:0000256" key="2">
    <source>
        <dbReference type="ARBA" id="ARBA00022475"/>
    </source>
</evidence>
<gene>
    <name evidence="14" type="ORF">Fot_55113</name>
</gene>
<keyword evidence="4 11" id="KW-0732">Signal</keyword>
<accession>A0ABD1P5E7</accession>
<dbReference type="Pfam" id="PF23472">
    <property type="entry name" value="LysM2_CERK1_LYK3_4_5"/>
    <property type="match status" value="1"/>
</dbReference>
<dbReference type="InterPro" id="IPR056562">
    <property type="entry name" value="LysM2_CERK1_LYK3_4_5"/>
</dbReference>
<protein>
    <submittedName>
        <fullName evidence="14">LysM domain receptor-like kinase 4</fullName>
    </submittedName>
</protein>
<dbReference type="AlphaFoldDB" id="A0ABD1P5E7"/>
<evidence type="ECO:0000259" key="13">
    <source>
        <dbReference type="PROSITE" id="PS51782"/>
    </source>
</evidence>
<keyword evidence="6" id="KW-0067">ATP-binding</keyword>
<dbReference type="InterPro" id="IPR052611">
    <property type="entry name" value="Plant_RLK_LysM"/>
</dbReference>
<dbReference type="EMBL" id="JBFOLJ010000024">
    <property type="protein sequence ID" value="KAL2459095.1"/>
    <property type="molecule type" value="Genomic_DNA"/>
</dbReference>
<dbReference type="PANTHER" id="PTHR45927">
    <property type="entry name" value="LYSM-DOMAIN RECEPTOR-LIKE KINASE-RELATED"/>
    <property type="match status" value="1"/>
</dbReference>
<dbReference type="SUPFAM" id="SSF54106">
    <property type="entry name" value="LysM domain"/>
    <property type="match status" value="1"/>
</dbReference>
<keyword evidence="8 10" id="KW-0472">Membrane</keyword>
<dbReference type="PROSITE" id="PS51782">
    <property type="entry name" value="LYSM"/>
    <property type="match status" value="1"/>
</dbReference>
<feature type="domain" description="LysM" evidence="13">
    <location>
        <begin position="190"/>
        <end position="235"/>
    </location>
</feature>
<dbReference type="SUPFAM" id="SSF56112">
    <property type="entry name" value="Protein kinase-like (PK-like)"/>
    <property type="match status" value="1"/>
</dbReference>
<feature type="transmembrane region" description="Helical" evidence="10">
    <location>
        <begin position="271"/>
        <end position="296"/>
    </location>
</feature>
<organism evidence="14 15">
    <name type="scientific">Forsythia ovata</name>
    <dbReference type="NCBI Taxonomy" id="205694"/>
    <lineage>
        <taxon>Eukaryota</taxon>
        <taxon>Viridiplantae</taxon>
        <taxon>Streptophyta</taxon>
        <taxon>Embryophyta</taxon>
        <taxon>Tracheophyta</taxon>
        <taxon>Spermatophyta</taxon>
        <taxon>Magnoliopsida</taxon>
        <taxon>eudicotyledons</taxon>
        <taxon>Gunneridae</taxon>
        <taxon>Pentapetalae</taxon>
        <taxon>asterids</taxon>
        <taxon>lamiids</taxon>
        <taxon>Lamiales</taxon>
        <taxon>Oleaceae</taxon>
        <taxon>Forsythieae</taxon>
        <taxon>Forsythia</taxon>
    </lineage>
</organism>
<dbReference type="Gene3D" id="3.10.350.10">
    <property type="entry name" value="LysM domain"/>
    <property type="match status" value="1"/>
</dbReference>
<dbReference type="Gene3D" id="1.10.510.10">
    <property type="entry name" value="Transferase(Phosphotransferase) domain 1"/>
    <property type="match status" value="1"/>
</dbReference>
<evidence type="ECO:0000256" key="10">
    <source>
        <dbReference type="SAM" id="Phobius"/>
    </source>
</evidence>
<dbReference type="InterPro" id="IPR056563">
    <property type="entry name" value="LysM3_LYK4_5"/>
</dbReference>
<comment type="subcellular location">
    <subcellularLocation>
        <location evidence="1">Cell membrane</location>
        <topology evidence="1">Single-pass membrane protein</topology>
    </subcellularLocation>
</comment>
<dbReference type="Pfam" id="PF23446">
    <property type="entry name" value="LysM1_NFP_LYK"/>
    <property type="match status" value="1"/>
</dbReference>
<evidence type="ECO:0000256" key="3">
    <source>
        <dbReference type="ARBA" id="ARBA00022692"/>
    </source>
</evidence>
<dbReference type="InterPro" id="IPR056561">
    <property type="entry name" value="NFP_LYK_LysM1"/>
</dbReference>
<dbReference type="Gene3D" id="3.30.200.20">
    <property type="entry name" value="Phosphorylase Kinase, domain 1"/>
    <property type="match status" value="1"/>
</dbReference>
<dbReference type="PROSITE" id="PS50011">
    <property type="entry name" value="PROTEIN_KINASE_DOM"/>
    <property type="match status" value="1"/>
</dbReference>
<evidence type="ECO:0000256" key="6">
    <source>
        <dbReference type="ARBA" id="ARBA00022840"/>
    </source>
</evidence>
<dbReference type="FunFam" id="1.10.510.10:FF:000468">
    <property type="entry name" value="PTI1-like tyrosine-protein kinase 3"/>
    <property type="match status" value="1"/>
</dbReference>
<evidence type="ECO:0000256" key="1">
    <source>
        <dbReference type="ARBA" id="ARBA00004162"/>
    </source>
</evidence>
<proteinExistence type="predicted"/>
<feature type="domain" description="Protein kinase" evidence="12">
    <location>
        <begin position="325"/>
        <end position="615"/>
    </location>
</feature>
<dbReference type="Pfam" id="PF00069">
    <property type="entry name" value="Pkinase"/>
    <property type="match status" value="1"/>
</dbReference>
<evidence type="ECO:0000256" key="5">
    <source>
        <dbReference type="ARBA" id="ARBA00022741"/>
    </source>
</evidence>
<evidence type="ECO:0000256" key="8">
    <source>
        <dbReference type="ARBA" id="ARBA00023136"/>
    </source>
</evidence>
<keyword evidence="9" id="KW-1015">Disulfide bond</keyword>
<keyword evidence="2" id="KW-1003">Cell membrane</keyword>
<evidence type="ECO:0000313" key="14">
    <source>
        <dbReference type="EMBL" id="KAL2459095.1"/>
    </source>
</evidence>
<comment type="caution">
    <text evidence="14">The sequence shown here is derived from an EMBL/GenBank/DDBJ whole genome shotgun (WGS) entry which is preliminary data.</text>
</comment>
<evidence type="ECO:0000259" key="12">
    <source>
        <dbReference type="PROSITE" id="PS50011"/>
    </source>
</evidence>
<dbReference type="InterPro" id="IPR018392">
    <property type="entry name" value="LysM"/>
</dbReference>
<evidence type="ECO:0000256" key="9">
    <source>
        <dbReference type="ARBA" id="ARBA00023157"/>
    </source>
</evidence>
<dbReference type="SMART" id="SM00257">
    <property type="entry name" value="LysM"/>
    <property type="match status" value="1"/>
</dbReference>
<dbReference type="Proteomes" id="UP001604277">
    <property type="component" value="Unassembled WGS sequence"/>
</dbReference>
<dbReference type="InterPro" id="IPR036779">
    <property type="entry name" value="LysM_dom_sf"/>
</dbReference>
<dbReference type="GO" id="GO:0005886">
    <property type="term" value="C:plasma membrane"/>
    <property type="evidence" value="ECO:0007669"/>
    <property type="project" value="UniProtKB-SubCell"/>
</dbReference>
<dbReference type="GO" id="GO:0005524">
    <property type="term" value="F:ATP binding"/>
    <property type="evidence" value="ECO:0007669"/>
    <property type="project" value="UniProtKB-KW"/>
</dbReference>
<keyword evidence="5" id="KW-0547">Nucleotide-binding</keyword>
<keyword evidence="3 10" id="KW-0812">Transmembrane</keyword>
<reference evidence="15" key="1">
    <citation type="submission" date="2024-07" db="EMBL/GenBank/DDBJ databases">
        <title>Two chromosome-level genome assemblies of Korean endemic species Abeliophyllum distichum and Forsythia ovata (Oleaceae).</title>
        <authorList>
            <person name="Jang H."/>
        </authorList>
    </citation>
    <scope>NUCLEOTIDE SEQUENCE [LARGE SCALE GENOMIC DNA]</scope>
</reference>
<dbReference type="InterPro" id="IPR011009">
    <property type="entry name" value="Kinase-like_dom_sf"/>
</dbReference>
<evidence type="ECO:0000256" key="4">
    <source>
        <dbReference type="ARBA" id="ARBA00022729"/>
    </source>
</evidence>
<sequence length="621" mass="68986">MKIIMNLILNTLLTYILFTSSIKAQQKYSGNSVMSCNSSDEDAPYESFLYSCNGLNHSCRAFLTFTARYPYNSVPIIAALTSSNQYDVAQTNNITRFTVFPTDRQVIIPVDCSCLGLYYQANAVYQIPTAHETYFIIANNTYQGLSTCDTLKSANNYSQFDLVQGLELRVPLRCACPSRGQTADGSKYLLTYSVGWGDTLPSLSERFNVSMKKIIEANGFSDENPTLYPFTTILIPLHNEPFSSQSTPGDFNITTSPLPGFSARKRKSKRVLSTAGIVAGGFSLLLVLILILIFLFHRRKICIQPCRESKKAMVFSPKDLIVEIASFDRALKVFKFPEIKKATRNFGSKSRIKGSVYRGVFAGEVLAVKKRSGNASIEVNMLYKINHFNTVKLHGICEHDGYSYLVFEYMKNGSLREWLSTKVSKDAKCWNQRIRIALDVANGLLYLHNFTKPAYVHSNIKSSNILLDIKMRAKIANFSLARTSGTGEDTEEMTTQIVGTKGYMAPEYLETDPVTPKVDVFAFGMVLLELITGKYAVVHGGSKKLISTAIASIMEGENTEAELSQFIEPGLGENGGIDYAIQVVKLSLSCLARDPADRPDMGEVVSSLLKIQLNLMKSVRV</sequence>
<name>A0ABD1P5E7_9LAMI</name>
<dbReference type="PANTHER" id="PTHR45927:SF7">
    <property type="entry name" value="LYSM-DOMAIN RECEPTOR-LIKE KINASE"/>
    <property type="match status" value="1"/>
</dbReference>